<dbReference type="OrthoDB" id="270171at2759"/>
<sequence length="148" mass="15319">MLALRAARALRGARRFSDASGGLQLSFAAPHTVYYFETSVASVTLPGASGEYGVTAGHSPLAEQLRPGVVAITHKQGEEPEKFFVSGGFAFTDAEKTEVSALEAVKLEDIDEAKVRAEYAAAAKGDDDDSKAAADAAKAMAAAIGVTL</sequence>
<dbReference type="CDD" id="cd12152">
    <property type="entry name" value="F1-ATPase_delta"/>
    <property type="match status" value="1"/>
</dbReference>
<comment type="subcellular location">
    <subcellularLocation>
        <location evidence="1">Mitochondrion inner membrane</location>
    </subcellularLocation>
</comment>
<dbReference type="InterPro" id="IPR020546">
    <property type="entry name" value="ATP_synth_F1_dsu/esu_N"/>
</dbReference>
<proteinExistence type="inferred from homology"/>
<keyword evidence="13" id="KW-1185">Reference proteome</keyword>
<evidence type="ECO:0000256" key="3">
    <source>
        <dbReference type="ARBA" id="ARBA00022448"/>
    </source>
</evidence>
<keyword evidence="3" id="KW-0813">Transport</keyword>
<dbReference type="Proteomes" id="UP000789595">
    <property type="component" value="Unassembled WGS sequence"/>
</dbReference>
<comment type="similarity">
    <text evidence="2">Belongs to the ATPase epsilon chain family.</text>
</comment>
<reference evidence="12" key="1">
    <citation type="submission" date="2021-11" db="EMBL/GenBank/DDBJ databases">
        <authorList>
            <consortium name="Genoscope - CEA"/>
            <person name="William W."/>
        </authorList>
    </citation>
    <scope>NUCLEOTIDE SEQUENCE</scope>
</reference>
<gene>
    <name evidence="12" type="ORF">PECAL_4P02470</name>
</gene>
<keyword evidence="10" id="KW-0472">Membrane</keyword>
<evidence type="ECO:0000259" key="11">
    <source>
        <dbReference type="Pfam" id="PF02823"/>
    </source>
</evidence>
<accession>A0A8J2X3L6</accession>
<keyword evidence="9" id="KW-0496">Mitochondrion</keyword>
<evidence type="ECO:0000256" key="2">
    <source>
        <dbReference type="ARBA" id="ARBA00005712"/>
    </source>
</evidence>
<feature type="domain" description="ATP synthase F1 complex delta/epsilon subunit N-terminal" evidence="11">
    <location>
        <begin position="24"/>
        <end position="104"/>
    </location>
</feature>
<dbReference type="Pfam" id="PF02823">
    <property type="entry name" value="ATP-synt_DE_N"/>
    <property type="match status" value="1"/>
</dbReference>
<evidence type="ECO:0000256" key="5">
    <source>
        <dbReference type="ARBA" id="ARBA00022792"/>
    </source>
</evidence>
<protein>
    <recommendedName>
        <fullName evidence="11">ATP synthase F1 complex delta/epsilon subunit N-terminal domain-containing protein</fullName>
    </recommendedName>
</protein>
<dbReference type="PANTHER" id="PTHR13822:SF7">
    <property type="entry name" value="ATP SYNTHASE SUBUNIT DELTA, MITOCHONDRIAL"/>
    <property type="match status" value="1"/>
</dbReference>
<evidence type="ECO:0000256" key="10">
    <source>
        <dbReference type="ARBA" id="ARBA00023136"/>
    </source>
</evidence>
<dbReference type="GO" id="GO:0045259">
    <property type="term" value="C:proton-transporting ATP synthase complex"/>
    <property type="evidence" value="ECO:0007669"/>
    <property type="project" value="InterPro"/>
</dbReference>
<keyword evidence="8" id="KW-0793">Thylakoid</keyword>
<keyword evidence="4" id="KW-0375">Hydrogen ion transport</keyword>
<dbReference type="HAMAP" id="MF_00530">
    <property type="entry name" value="ATP_synth_epsil_bac"/>
    <property type="match status" value="1"/>
</dbReference>
<dbReference type="EMBL" id="CAKKNE010000004">
    <property type="protein sequence ID" value="CAH0373076.1"/>
    <property type="molecule type" value="Genomic_DNA"/>
</dbReference>
<evidence type="ECO:0000313" key="12">
    <source>
        <dbReference type="EMBL" id="CAH0373076.1"/>
    </source>
</evidence>
<evidence type="ECO:0000256" key="1">
    <source>
        <dbReference type="ARBA" id="ARBA00004273"/>
    </source>
</evidence>
<evidence type="ECO:0000313" key="13">
    <source>
        <dbReference type="Proteomes" id="UP000789595"/>
    </source>
</evidence>
<evidence type="ECO:0000256" key="4">
    <source>
        <dbReference type="ARBA" id="ARBA00022781"/>
    </source>
</evidence>
<evidence type="ECO:0000256" key="9">
    <source>
        <dbReference type="ARBA" id="ARBA00023128"/>
    </source>
</evidence>
<dbReference type="InterPro" id="IPR036771">
    <property type="entry name" value="ATPsynth_dsu/esu_N"/>
</dbReference>
<name>A0A8J2X3L6_9STRA</name>
<dbReference type="InterPro" id="IPR001469">
    <property type="entry name" value="ATP_synth_F1_dsu/esu"/>
</dbReference>
<evidence type="ECO:0000256" key="7">
    <source>
        <dbReference type="ARBA" id="ARBA00023065"/>
    </source>
</evidence>
<dbReference type="PANTHER" id="PTHR13822">
    <property type="entry name" value="ATP SYNTHASE DELTA/EPSILON CHAIN"/>
    <property type="match status" value="1"/>
</dbReference>
<dbReference type="SUPFAM" id="SSF51344">
    <property type="entry name" value="Epsilon subunit of F1F0-ATP synthase N-terminal domain"/>
    <property type="match status" value="1"/>
</dbReference>
<dbReference type="GO" id="GO:0005743">
    <property type="term" value="C:mitochondrial inner membrane"/>
    <property type="evidence" value="ECO:0007669"/>
    <property type="project" value="UniProtKB-SubCell"/>
</dbReference>
<keyword evidence="5" id="KW-0999">Mitochondrion inner membrane</keyword>
<comment type="caution">
    <text evidence="12">The sequence shown here is derived from an EMBL/GenBank/DDBJ whole genome shotgun (WGS) entry which is preliminary data.</text>
</comment>
<dbReference type="AlphaFoldDB" id="A0A8J2X3L6"/>
<dbReference type="Gene3D" id="2.60.15.10">
    <property type="entry name" value="F0F1 ATP synthase delta/epsilon subunit, N-terminal"/>
    <property type="match status" value="1"/>
</dbReference>
<evidence type="ECO:0000256" key="8">
    <source>
        <dbReference type="ARBA" id="ARBA00023078"/>
    </source>
</evidence>
<organism evidence="12 13">
    <name type="scientific">Pelagomonas calceolata</name>
    <dbReference type="NCBI Taxonomy" id="35677"/>
    <lineage>
        <taxon>Eukaryota</taxon>
        <taxon>Sar</taxon>
        <taxon>Stramenopiles</taxon>
        <taxon>Ochrophyta</taxon>
        <taxon>Pelagophyceae</taxon>
        <taxon>Pelagomonadales</taxon>
        <taxon>Pelagomonadaceae</taxon>
        <taxon>Pelagomonas</taxon>
    </lineage>
</organism>
<keyword evidence="7" id="KW-0406">Ion transport</keyword>
<dbReference type="GO" id="GO:0046933">
    <property type="term" value="F:proton-transporting ATP synthase activity, rotational mechanism"/>
    <property type="evidence" value="ECO:0007669"/>
    <property type="project" value="InterPro"/>
</dbReference>
<evidence type="ECO:0000256" key="6">
    <source>
        <dbReference type="ARBA" id="ARBA00022946"/>
    </source>
</evidence>
<keyword evidence="6" id="KW-0809">Transit peptide</keyword>